<dbReference type="Pfam" id="PF13699">
    <property type="entry name" value="eCIS_core"/>
    <property type="match status" value="1"/>
</dbReference>
<dbReference type="Proteomes" id="UP001216510">
    <property type="component" value="Chromosome"/>
</dbReference>
<proteinExistence type="predicted"/>
<feature type="region of interest" description="Disordered" evidence="1">
    <location>
        <begin position="1"/>
        <end position="23"/>
    </location>
</feature>
<evidence type="ECO:0000256" key="1">
    <source>
        <dbReference type="SAM" id="MobiDB-lite"/>
    </source>
</evidence>
<organism evidence="3 4">
    <name type="scientific">Pseudoduganella chitinolytica</name>
    <dbReference type="NCBI Taxonomy" id="34070"/>
    <lineage>
        <taxon>Bacteria</taxon>
        <taxon>Pseudomonadati</taxon>
        <taxon>Pseudomonadota</taxon>
        <taxon>Betaproteobacteria</taxon>
        <taxon>Burkholderiales</taxon>
        <taxon>Oxalobacteraceae</taxon>
        <taxon>Telluria group</taxon>
        <taxon>Pseudoduganella</taxon>
    </lineage>
</organism>
<sequence length="597" mass="63948">MATIPHVERTAQQVDSRLPPAGSGNACVDDRRVATAQCQALSHLAQESPRVVQAQLVAQRMHAATGNLPPALRAGIQRLSGCSLADVQVHYNSSKPAQLSAHAYAQGNEIHLASGQERHLPHEAWHLVQQAQGRVRPSFHAGGVPVNDDRSLESEADRMGARALQDGCSDAGASGAAGTGTVPAATATVQRRLLIADVERTDAQTTFTALDTVSQQPGNEALLTVWQAASNKLGTIGRMIGTSSAGSYKAKAWETLYWYYGRQRTLTYAYLSEQQAIRGVAGETLRDASERMEGDLAAEVLRSTEITGALESASRKIMAAIAGWKSNTLNSPPVVGAAPVPANLGDEPQKYAHYYSPLGAVEGWLSRVRRPTTPATALGNPTGRSQGALIASIHDLTDQLVAAGPGWDQTVNVPLADRIAHYRDAHGNVATEAIETVRPYRRDALNQIVVDARGHPVTGPIDEESEVMKQTRTAGMAVDVGPSYTTGRMLMLARSVNSAHDAAGNPNNWDAKITDQEMTAIALALFAFWNKTYWEAASGIHKYKFVIDMLSNFVPGADSTQYPPDLATFMTQTRAQSLALGRTWTPPTDDAVIDIGD</sequence>
<evidence type="ECO:0000313" key="3">
    <source>
        <dbReference type="EMBL" id="WEF33478.1"/>
    </source>
</evidence>
<accession>A0ABY8BEP4</accession>
<dbReference type="InterPro" id="IPR025295">
    <property type="entry name" value="eCIS_core_dom"/>
</dbReference>
<protein>
    <submittedName>
        <fullName evidence="3">DUF4157 domain-containing protein</fullName>
    </submittedName>
</protein>
<evidence type="ECO:0000313" key="4">
    <source>
        <dbReference type="Proteomes" id="UP001216510"/>
    </source>
</evidence>
<dbReference type="RefSeq" id="WP_277416179.1">
    <property type="nucleotide sequence ID" value="NZ_CP119083.1"/>
</dbReference>
<reference evidence="3 4" key="1">
    <citation type="submission" date="2023-02" db="EMBL/GenBank/DDBJ databases">
        <title>Gemone sequence of Telluria chitinolytica ACM 3522T.</title>
        <authorList>
            <person name="Frediansyah A."/>
            <person name="Miess H."/>
            <person name="Gross H."/>
        </authorList>
    </citation>
    <scope>NUCLEOTIDE SEQUENCE [LARGE SCALE GENOMIC DNA]</scope>
    <source>
        <strain evidence="3 4">ACM 3522</strain>
    </source>
</reference>
<gene>
    <name evidence="3" type="ORF">PX653_01420</name>
</gene>
<name>A0ABY8BEP4_9BURK</name>
<evidence type="ECO:0000259" key="2">
    <source>
        <dbReference type="Pfam" id="PF13699"/>
    </source>
</evidence>
<dbReference type="EMBL" id="CP119083">
    <property type="protein sequence ID" value="WEF33478.1"/>
    <property type="molecule type" value="Genomic_DNA"/>
</dbReference>
<keyword evidence="4" id="KW-1185">Reference proteome</keyword>
<feature type="domain" description="eCIS core" evidence="2">
    <location>
        <begin position="68"/>
        <end position="133"/>
    </location>
</feature>